<evidence type="ECO:0000256" key="5">
    <source>
        <dbReference type="ARBA" id="ARBA00023136"/>
    </source>
</evidence>
<feature type="transmembrane region" description="Helical" evidence="6">
    <location>
        <begin position="251"/>
        <end position="275"/>
    </location>
</feature>
<comment type="subcellular location">
    <subcellularLocation>
        <location evidence="1">Cell membrane</location>
        <topology evidence="1">Multi-pass membrane protein</topology>
    </subcellularLocation>
</comment>
<feature type="transmembrane region" description="Helical" evidence="6">
    <location>
        <begin position="177"/>
        <end position="194"/>
    </location>
</feature>
<keyword evidence="3 6" id="KW-0812">Transmembrane</keyword>
<protein>
    <submittedName>
        <fullName evidence="7">Membrane protein involved in the export of O-antigen and teichoic acid</fullName>
    </submittedName>
</protein>
<keyword evidence="4 6" id="KW-1133">Transmembrane helix</keyword>
<dbReference type="PANTHER" id="PTHR30250">
    <property type="entry name" value="PST FAMILY PREDICTED COLANIC ACID TRANSPORTER"/>
    <property type="match status" value="1"/>
</dbReference>
<evidence type="ECO:0000313" key="7">
    <source>
        <dbReference type="EMBL" id="SFR31326.1"/>
    </source>
</evidence>
<dbReference type="Pfam" id="PF01943">
    <property type="entry name" value="Polysacc_synt"/>
    <property type="match status" value="1"/>
</dbReference>
<feature type="transmembrane region" description="Helical" evidence="6">
    <location>
        <begin position="360"/>
        <end position="379"/>
    </location>
</feature>
<evidence type="ECO:0000256" key="1">
    <source>
        <dbReference type="ARBA" id="ARBA00004651"/>
    </source>
</evidence>
<feature type="transmembrane region" description="Helical" evidence="6">
    <location>
        <begin position="215"/>
        <end position="231"/>
    </location>
</feature>
<keyword evidence="2" id="KW-1003">Cell membrane</keyword>
<feature type="transmembrane region" description="Helical" evidence="6">
    <location>
        <begin position="385"/>
        <end position="408"/>
    </location>
</feature>
<keyword evidence="8" id="KW-1185">Reference proteome</keyword>
<dbReference type="OrthoDB" id="1414494at2"/>
<dbReference type="GO" id="GO:0005886">
    <property type="term" value="C:plasma membrane"/>
    <property type="evidence" value="ECO:0007669"/>
    <property type="project" value="UniProtKB-SubCell"/>
</dbReference>
<evidence type="ECO:0000256" key="4">
    <source>
        <dbReference type="ARBA" id="ARBA00022989"/>
    </source>
</evidence>
<gene>
    <name evidence="7" type="ORF">SAMN04490243_0153</name>
</gene>
<organism evidence="7 8">
    <name type="scientific">Robiginitalea myxolifaciens</name>
    <dbReference type="NCBI Taxonomy" id="400055"/>
    <lineage>
        <taxon>Bacteria</taxon>
        <taxon>Pseudomonadati</taxon>
        <taxon>Bacteroidota</taxon>
        <taxon>Flavobacteriia</taxon>
        <taxon>Flavobacteriales</taxon>
        <taxon>Flavobacteriaceae</taxon>
        <taxon>Robiginitalea</taxon>
    </lineage>
</organism>
<dbReference type="AlphaFoldDB" id="A0A1I6FN11"/>
<name>A0A1I6FN11_9FLAO</name>
<dbReference type="RefSeq" id="WP_092979902.1">
    <property type="nucleotide sequence ID" value="NZ_FOYQ01000001.1"/>
</dbReference>
<dbReference type="InterPro" id="IPR050833">
    <property type="entry name" value="Poly_Biosynth_Transport"/>
</dbReference>
<feature type="transmembrane region" description="Helical" evidence="6">
    <location>
        <begin position="17"/>
        <end position="39"/>
    </location>
</feature>
<proteinExistence type="predicted"/>
<sequence length="422" mass="48543">MLFQKLKDLTRNRERNYVFFSQVAGAFIALISGKVIALYVSPEDFGLYGIQFATFTFFTSLMVSPAIQFAKASNTTFIPRIGSSYYLRTVFFSVLISFVCLLLFFWWYFGNLSLSLILILFVFFPINTANKLLNDQLNIGGRLITFSNLGLLRALLGLLFLFLFFVLGWKFTSDVNALWLMQLVGSALGLLLFYKTYITYRQKFQVHFYTYFKRYLKFAWPLASLAIWTWISNYFDRYAIEAYLDIEQVGIYSASYGVGSKFFLTLSPIFLILLTPKVFSKSKNEEKIVAIIKKSWLYLALALPILVLIYFTRGLIGNILLSTEYQEGFYLIFWIAAAFFTYTISQFFEIYFYAGGRTKIILLINVVGATINILLNVIIIPILGIWGAAISTFFSFTIQALMYLVLVLKIRRNVVQLSGLNK</sequence>
<feature type="transmembrane region" description="Helical" evidence="6">
    <location>
        <begin position="45"/>
        <end position="64"/>
    </location>
</feature>
<feature type="transmembrane region" description="Helical" evidence="6">
    <location>
        <begin position="85"/>
        <end position="106"/>
    </location>
</feature>
<reference evidence="7 8" key="1">
    <citation type="submission" date="2016-10" db="EMBL/GenBank/DDBJ databases">
        <authorList>
            <person name="de Groot N.N."/>
        </authorList>
    </citation>
    <scope>NUCLEOTIDE SEQUENCE [LARGE SCALE GENOMIC DNA]</scope>
    <source>
        <strain evidence="7 8">DSM 21019</strain>
    </source>
</reference>
<feature type="transmembrane region" description="Helical" evidence="6">
    <location>
        <begin position="328"/>
        <end position="348"/>
    </location>
</feature>
<evidence type="ECO:0000313" key="8">
    <source>
        <dbReference type="Proteomes" id="UP000199534"/>
    </source>
</evidence>
<dbReference type="PANTHER" id="PTHR30250:SF11">
    <property type="entry name" value="O-ANTIGEN TRANSPORTER-RELATED"/>
    <property type="match status" value="1"/>
</dbReference>
<evidence type="ECO:0000256" key="2">
    <source>
        <dbReference type="ARBA" id="ARBA00022475"/>
    </source>
</evidence>
<dbReference type="Proteomes" id="UP000199534">
    <property type="component" value="Unassembled WGS sequence"/>
</dbReference>
<feature type="transmembrane region" description="Helical" evidence="6">
    <location>
        <begin position="296"/>
        <end position="316"/>
    </location>
</feature>
<dbReference type="EMBL" id="FOYQ01000001">
    <property type="protein sequence ID" value="SFR31326.1"/>
    <property type="molecule type" value="Genomic_DNA"/>
</dbReference>
<dbReference type="STRING" id="400055.SAMN04490243_0153"/>
<accession>A0A1I6FN11</accession>
<evidence type="ECO:0000256" key="6">
    <source>
        <dbReference type="SAM" id="Phobius"/>
    </source>
</evidence>
<feature type="transmembrane region" description="Helical" evidence="6">
    <location>
        <begin position="112"/>
        <end position="129"/>
    </location>
</feature>
<keyword evidence="5 6" id="KW-0472">Membrane</keyword>
<evidence type="ECO:0000256" key="3">
    <source>
        <dbReference type="ARBA" id="ARBA00022692"/>
    </source>
</evidence>
<dbReference type="InterPro" id="IPR002797">
    <property type="entry name" value="Polysacc_synth"/>
</dbReference>
<feature type="transmembrane region" description="Helical" evidence="6">
    <location>
        <begin position="150"/>
        <end position="171"/>
    </location>
</feature>